<dbReference type="PROSITE" id="PS50404">
    <property type="entry name" value="GST_NTER"/>
    <property type="match status" value="1"/>
</dbReference>
<evidence type="ECO:0000256" key="3">
    <source>
        <dbReference type="ARBA" id="ARBA00012452"/>
    </source>
</evidence>
<proteinExistence type="inferred from homology"/>
<dbReference type="PANTHER" id="PTHR43969:SF5">
    <property type="entry name" value="GLUTATHIONE S-TRANSFERASE E14"/>
    <property type="match status" value="1"/>
</dbReference>
<accession>A0A336L543</accession>
<dbReference type="OMA" id="CNRSILM"/>
<keyword evidence="4" id="KW-0808">Transferase</keyword>
<dbReference type="InterPro" id="IPR036249">
    <property type="entry name" value="Thioredoxin-like_sf"/>
</dbReference>
<dbReference type="GO" id="GO:0006749">
    <property type="term" value="P:glutathione metabolic process"/>
    <property type="evidence" value="ECO:0007669"/>
    <property type="project" value="TreeGrafter"/>
</dbReference>
<organism evidence="8">
    <name type="scientific">Culicoides sonorensis</name>
    <name type="common">Biting midge</name>
    <dbReference type="NCBI Taxonomy" id="179676"/>
    <lineage>
        <taxon>Eukaryota</taxon>
        <taxon>Metazoa</taxon>
        <taxon>Ecdysozoa</taxon>
        <taxon>Arthropoda</taxon>
        <taxon>Hexapoda</taxon>
        <taxon>Insecta</taxon>
        <taxon>Pterygota</taxon>
        <taxon>Neoptera</taxon>
        <taxon>Endopterygota</taxon>
        <taxon>Diptera</taxon>
        <taxon>Nematocera</taxon>
        <taxon>Chironomoidea</taxon>
        <taxon>Ceratopogonidae</taxon>
        <taxon>Ceratopogoninae</taxon>
        <taxon>Culicoides</taxon>
        <taxon>Monoculicoides</taxon>
    </lineage>
</organism>
<name>A0A336L543_CULSO</name>
<dbReference type="Pfam" id="PF13409">
    <property type="entry name" value="GST_N_2"/>
    <property type="match status" value="1"/>
</dbReference>
<dbReference type="VEuPathDB" id="VectorBase:CSON004299"/>
<evidence type="ECO:0000256" key="2">
    <source>
        <dbReference type="ARBA" id="ARBA00011738"/>
    </source>
</evidence>
<evidence type="ECO:0000313" key="9">
    <source>
        <dbReference type="EMBL" id="SSX31997.1"/>
    </source>
</evidence>
<comment type="subunit">
    <text evidence="2">Homodimer.</text>
</comment>
<comment type="catalytic activity">
    <reaction evidence="6">
        <text>RX + glutathione = an S-substituted glutathione + a halide anion + H(+)</text>
        <dbReference type="Rhea" id="RHEA:16437"/>
        <dbReference type="ChEBI" id="CHEBI:15378"/>
        <dbReference type="ChEBI" id="CHEBI:16042"/>
        <dbReference type="ChEBI" id="CHEBI:17792"/>
        <dbReference type="ChEBI" id="CHEBI:57925"/>
        <dbReference type="ChEBI" id="CHEBI:90779"/>
        <dbReference type="EC" id="2.5.1.18"/>
    </reaction>
</comment>
<evidence type="ECO:0000256" key="5">
    <source>
        <dbReference type="ARBA" id="ARBA00041523"/>
    </source>
</evidence>
<evidence type="ECO:0000259" key="7">
    <source>
        <dbReference type="PROSITE" id="PS50404"/>
    </source>
</evidence>
<dbReference type="Gene3D" id="3.40.30.10">
    <property type="entry name" value="Glutaredoxin"/>
    <property type="match status" value="1"/>
</dbReference>
<evidence type="ECO:0000256" key="6">
    <source>
        <dbReference type="ARBA" id="ARBA00047960"/>
    </source>
</evidence>
<sequence>MSQSVPILYYDNRSPCNRSILMLIETLNISIDYIFVDLFKQEHQEEHFLKINQFHTVPCLKYNDLFLRDSHAILIFLCDLYGKGSLFEIETIQYRSLIIDRLMFHATKMFVRGKHI</sequence>
<dbReference type="InterPro" id="IPR004045">
    <property type="entry name" value="Glutathione_S-Trfase_N"/>
</dbReference>
<feature type="domain" description="GST N-terminal" evidence="7">
    <location>
        <begin position="4"/>
        <end position="85"/>
    </location>
</feature>
<dbReference type="EMBL" id="UFQS01001849">
    <property type="protein sequence ID" value="SSX12554.1"/>
    <property type="molecule type" value="Genomic_DNA"/>
</dbReference>
<dbReference type="AlphaFoldDB" id="A0A336L543"/>
<dbReference type="EMBL" id="UFQT01001849">
    <property type="protein sequence ID" value="SSX31997.1"/>
    <property type="molecule type" value="Genomic_DNA"/>
</dbReference>
<gene>
    <name evidence="8" type="primary">CSON004299</name>
</gene>
<protein>
    <recommendedName>
        <fullName evidence="3">glutathione transferase</fullName>
        <ecNumber evidence="3">2.5.1.18</ecNumber>
    </recommendedName>
    <alternativeName>
        <fullName evidence="5">GST class-theta</fullName>
    </alternativeName>
</protein>
<reference evidence="9" key="2">
    <citation type="submission" date="2018-07" db="EMBL/GenBank/DDBJ databases">
        <authorList>
            <person name="Quirk P.G."/>
            <person name="Krulwich T.A."/>
        </authorList>
    </citation>
    <scope>NUCLEOTIDE SEQUENCE</scope>
</reference>
<dbReference type="PANTHER" id="PTHR43969">
    <property type="entry name" value="GLUTATHIONE S TRANSFERASE D10, ISOFORM A-RELATED"/>
    <property type="match status" value="1"/>
</dbReference>
<evidence type="ECO:0000256" key="4">
    <source>
        <dbReference type="ARBA" id="ARBA00022679"/>
    </source>
</evidence>
<comment type="similarity">
    <text evidence="1">Belongs to the GST superfamily. Theta family.</text>
</comment>
<dbReference type="EC" id="2.5.1.18" evidence="3"/>
<evidence type="ECO:0000313" key="8">
    <source>
        <dbReference type="EMBL" id="SSX12554.1"/>
    </source>
</evidence>
<dbReference type="GO" id="GO:0004364">
    <property type="term" value="F:glutathione transferase activity"/>
    <property type="evidence" value="ECO:0007669"/>
    <property type="project" value="UniProtKB-EC"/>
</dbReference>
<evidence type="ECO:0000256" key="1">
    <source>
        <dbReference type="ARBA" id="ARBA00009899"/>
    </source>
</evidence>
<reference evidence="8" key="1">
    <citation type="submission" date="2018-04" db="EMBL/GenBank/DDBJ databases">
        <authorList>
            <person name="Go L.Y."/>
            <person name="Mitchell J.A."/>
        </authorList>
    </citation>
    <scope>NUCLEOTIDE SEQUENCE</scope>
    <source>
        <tissue evidence="8">Whole organism</tissue>
    </source>
</reference>
<dbReference type="SUPFAM" id="SSF52833">
    <property type="entry name" value="Thioredoxin-like"/>
    <property type="match status" value="1"/>
</dbReference>